<dbReference type="PANTHER" id="PTHR33365">
    <property type="entry name" value="YALI0B05434P"/>
    <property type="match status" value="1"/>
</dbReference>
<keyword evidence="6" id="KW-1185">Reference proteome</keyword>
<dbReference type="GO" id="GO:0043386">
    <property type="term" value="P:mycotoxin biosynthetic process"/>
    <property type="evidence" value="ECO:0007669"/>
    <property type="project" value="InterPro"/>
</dbReference>
<name>W3WN62_PESFW</name>
<evidence type="ECO:0000256" key="1">
    <source>
        <dbReference type="ARBA" id="ARBA00004685"/>
    </source>
</evidence>
<evidence type="ECO:0000256" key="3">
    <source>
        <dbReference type="ARBA" id="ARBA00035112"/>
    </source>
</evidence>
<dbReference type="KEGG" id="pfy:PFICI_12299"/>
<dbReference type="OrthoDB" id="3687641at2759"/>
<evidence type="ECO:0000256" key="2">
    <source>
        <dbReference type="ARBA" id="ARBA00023002"/>
    </source>
</evidence>
<evidence type="ECO:0000313" key="5">
    <source>
        <dbReference type="EMBL" id="ETS75355.1"/>
    </source>
</evidence>
<evidence type="ECO:0008006" key="7">
    <source>
        <dbReference type="Google" id="ProtNLM"/>
    </source>
</evidence>
<dbReference type="InterPro" id="IPR021765">
    <property type="entry name" value="UstYa-like"/>
</dbReference>
<evidence type="ECO:0000313" key="6">
    <source>
        <dbReference type="Proteomes" id="UP000030651"/>
    </source>
</evidence>
<dbReference type="HOGENOM" id="CLU_042941_4_0_1"/>
<dbReference type="Pfam" id="PF11807">
    <property type="entry name" value="UstYa"/>
    <property type="match status" value="1"/>
</dbReference>
<dbReference type="eggNOG" id="ENOG502SRM8">
    <property type="taxonomic scope" value="Eukaryota"/>
</dbReference>
<dbReference type="EMBL" id="KI912118">
    <property type="protein sequence ID" value="ETS75355.1"/>
    <property type="molecule type" value="Genomic_DNA"/>
</dbReference>
<dbReference type="AlphaFoldDB" id="W3WN62"/>
<evidence type="ECO:0000256" key="4">
    <source>
        <dbReference type="SAM" id="Phobius"/>
    </source>
</evidence>
<dbReference type="RefSeq" id="XP_007839071.1">
    <property type="nucleotide sequence ID" value="XM_007840880.1"/>
</dbReference>
<dbReference type="GeneID" id="19277312"/>
<dbReference type="PANTHER" id="PTHR33365:SF11">
    <property type="entry name" value="TAT PATHWAY SIGNAL SEQUENCE"/>
    <property type="match status" value="1"/>
</dbReference>
<dbReference type="InParanoid" id="W3WN62"/>
<dbReference type="OMA" id="SYHVCKN"/>
<keyword evidence="4" id="KW-0812">Transmembrane</keyword>
<keyword evidence="4" id="KW-1133">Transmembrane helix</keyword>
<dbReference type="Proteomes" id="UP000030651">
    <property type="component" value="Unassembled WGS sequence"/>
</dbReference>
<reference evidence="6" key="1">
    <citation type="journal article" date="2015" name="BMC Genomics">
        <title>Genomic and transcriptomic analysis of the endophytic fungus Pestalotiopsis fici reveals its lifestyle and high potential for synthesis of natural products.</title>
        <authorList>
            <person name="Wang X."/>
            <person name="Zhang X."/>
            <person name="Liu L."/>
            <person name="Xiang M."/>
            <person name="Wang W."/>
            <person name="Sun X."/>
            <person name="Che Y."/>
            <person name="Guo L."/>
            <person name="Liu G."/>
            <person name="Guo L."/>
            <person name="Wang C."/>
            <person name="Yin W.B."/>
            <person name="Stadler M."/>
            <person name="Zhang X."/>
            <person name="Liu X."/>
        </authorList>
    </citation>
    <scope>NUCLEOTIDE SEQUENCE [LARGE SCALE GENOMIC DNA]</scope>
    <source>
        <strain evidence="6">W106-1 / CGMCC3.15140</strain>
    </source>
</reference>
<feature type="transmembrane region" description="Helical" evidence="4">
    <location>
        <begin position="60"/>
        <end position="84"/>
    </location>
</feature>
<organism evidence="5 6">
    <name type="scientific">Pestalotiopsis fici (strain W106-1 / CGMCC3.15140)</name>
    <dbReference type="NCBI Taxonomy" id="1229662"/>
    <lineage>
        <taxon>Eukaryota</taxon>
        <taxon>Fungi</taxon>
        <taxon>Dikarya</taxon>
        <taxon>Ascomycota</taxon>
        <taxon>Pezizomycotina</taxon>
        <taxon>Sordariomycetes</taxon>
        <taxon>Xylariomycetidae</taxon>
        <taxon>Amphisphaeriales</taxon>
        <taxon>Sporocadaceae</taxon>
        <taxon>Pestalotiopsis</taxon>
    </lineage>
</organism>
<comment type="similarity">
    <text evidence="3">Belongs to the ustYa family.</text>
</comment>
<keyword evidence="4" id="KW-0472">Membrane</keyword>
<accession>W3WN62</accession>
<dbReference type="GO" id="GO:0016491">
    <property type="term" value="F:oxidoreductase activity"/>
    <property type="evidence" value="ECO:0007669"/>
    <property type="project" value="UniProtKB-KW"/>
</dbReference>
<comment type="pathway">
    <text evidence="1">Mycotoxin biosynthesis.</text>
</comment>
<keyword evidence="2" id="KW-0560">Oxidoreductase</keyword>
<proteinExistence type="inferred from homology"/>
<protein>
    <recommendedName>
        <fullName evidence="7">Oxidase ustYa</fullName>
    </recommendedName>
</protein>
<gene>
    <name evidence="5" type="ORF">PFICI_12299</name>
</gene>
<sequence length="267" mass="30105">MAFGVYTSKQVAMRKSSERPLLSIASSSSTAPSDDFEYEVDRTISRHERRRRRKAQIVTLCRNTLIGVLLLVVMLQTAILHSTWLQSKDPRPLEEFNSLVPSVGSKVKIFKADPSFEPLNATDASWMKVMPAGGGFISVDDWSDKSLPPPIRSRDKNLYNIAVFHQLHCLHMLAEEFSNLLGNNKHHGHEDMSDDLMMWHVSHCFEYLKNSLTCCADTALEGQKSDTDEPATDGFGAYHVCRDFETVFDFARKHRISDQGGYPHGTA</sequence>